<keyword evidence="1" id="KW-0472">Membrane</keyword>
<keyword evidence="1" id="KW-1133">Transmembrane helix</keyword>
<dbReference type="SUPFAM" id="SSF53756">
    <property type="entry name" value="UDP-Glycosyltransferase/glycogen phosphorylase"/>
    <property type="match status" value="1"/>
</dbReference>
<feature type="transmembrane region" description="Helical" evidence="1">
    <location>
        <begin position="12"/>
        <end position="33"/>
    </location>
</feature>
<sequence length="409" mass="45997">MKKAPDLLDLLVWPVDVVQELLWFVCSVILALVARWKPKPIDVGLGPEPLINNIYHRKALIQAGFTAETFVSRTYFITQNFDHIIPAGDGALGKFIGRLRLFWHAVSRYKIIYIYFNGGPFFYTSFVWCAEPMLLRLARVRVVVMPFGGDVQDFTRSRNLLFKHAMTIDYPGHALRRKRVADQIDLWTRNADHILSGCEWVDYMYHWDTLQIAHFSIDTEALAARAAMAGDGQPVPPAEGRPTPERPLRVLHAPNHRAIKGTGAFLRAVEELAAEGVPIELEMVEFVTNDEVLQAILRSDVVLDQLIVGWYAMFAIEAMAMGKPVLCFLRSDLMELYIGAGLVEEGEIPIVNAHLLSVKEALRSLAATDRAELAALGRRSQDYVRRRHSLTAIGSVFARINSELGVHPT</sequence>
<protein>
    <recommendedName>
        <fullName evidence="4">Glycosyltransferase involved in cell wall biosynthesis</fullName>
    </recommendedName>
</protein>
<gene>
    <name evidence="2" type="ORF">ACFPMG_04770</name>
</gene>
<reference evidence="3" key="1">
    <citation type="journal article" date="2019" name="Int. J. Syst. Evol. Microbiol.">
        <title>The Global Catalogue of Microorganisms (GCM) 10K type strain sequencing project: providing services to taxonomists for standard genome sequencing and annotation.</title>
        <authorList>
            <consortium name="The Broad Institute Genomics Platform"/>
            <consortium name="The Broad Institute Genome Sequencing Center for Infectious Disease"/>
            <person name="Wu L."/>
            <person name="Ma J."/>
        </authorList>
    </citation>
    <scope>NUCLEOTIDE SEQUENCE [LARGE SCALE GENOMIC DNA]</scope>
    <source>
        <strain evidence="3">CCUG 58760</strain>
    </source>
</reference>
<evidence type="ECO:0008006" key="4">
    <source>
        <dbReference type="Google" id="ProtNLM"/>
    </source>
</evidence>
<keyword evidence="1" id="KW-0812">Transmembrane</keyword>
<accession>A0ABW0G0G2</accession>
<dbReference type="Proteomes" id="UP001596166">
    <property type="component" value="Unassembled WGS sequence"/>
</dbReference>
<proteinExistence type="predicted"/>
<evidence type="ECO:0000313" key="3">
    <source>
        <dbReference type="Proteomes" id="UP001596166"/>
    </source>
</evidence>
<keyword evidence="3" id="KW-1185">Reference proteome</keyword>
<evidence type="ECO:0000313" key="2">
    <source>
        <dbReference type="EMBL" id="MFC5354314.1"/>
    </source>
</evidence>
<dbReference type="RefSeq" id="WP_376994058.1">
    <property type="nucleotide sequence ID" value="NZ_JBHSLC010000006.1"/>
</dbReference>
<dbReference type="Gene3D" id="3.40.50.2000">
    <property type="entry name" value="Glycogen Phosphorylase B"/>
    <property type="match status" value="1"/>
</dbReference>
<comment type="caution">
    <text evidence="2">The sequence shown here is derived from an EMBL/GenBank/DDBJ whole genome shotgun (WGS) entry which is preliminary data.</text>
</comment>
<dbReference type="EMBL" id="JBHSLC010000006">
    <property type="protein sequence ID" value="MFC5354314.1"/>
    <property type="molecule type" value="Genomic_DNA"/>
</dbReference>
<name>A0ABW0G0G2_9PROT</name>
<evidence type="ECO:0000256" key="1">
    <source>
        <dbReference type="SAM" id="Phobius"/>
    </source>
</evidence>
<organism evidence="2 3">
    <name type="scientific">Azospirillum himalayense</name>
    <dbReference type="NCBI Taxonomy" id="654847"/>
    <lineage>
        <taxon>Bacteria</taxon>
        <taxon>Pseudomonadati</taxon>
        <taxon>Pseudomonadota</taxon>
        <taxon>Alphaproteobacteria</taxon>
        <taxon>Rhodospirillales</taxon>
        <taxon>Azospirillaceae</taxon>
        <taxon>Azospirillum</taxon>
    </lineage>
</organism>